<dbReference type="InterPro" id="IPR036736">
    <property type="entry name" value="ACP-like_sf"/>
</dbReference>
<dbReference type="InterPro" id="IPR001227">
    <property type="entry name" value="Ac_transferase_dom_sf"/>
</dbReference>
<feature type="domain" description="Ketosynthase family 3 (KS3)" evidence="7">
    <location>
        <begin position="378"/>
        <end position="802"/>
    </location>
</feature>
<dbReference type="InterPro" id="IPR018201">
    <property type="entry name" value="Ketoacyl_synth_AS"/>
</dbReference>
<evidence type="ECO:0000256" key="2">
    <source>
        <dbReference type="ARBA" id="ARBA00022553"/>
    </source>
</evidence>
<dbReference type="InterPro" id="IPR032088">
    <property type="entry name" value="SAT"/>
</dbReference>
<dbReference type="InterPro" id="IPR020802">
    <property type="entry name" value="TesA-like"/>
</dbReference>
<dbReference type="Pfam" id="PF14765">
    <property type="entry name" value="PS-DH"/>
    <property type="match status" value="1"/>
</dbReference>
<dbReference type="PANTHER" id="PTHR43775">
    <property type="entry name" value="FATTY ACID SYNTHASE"/>
    <property type="match status" value="1"/>
</dbReference>
<dbReference type="NCBIfam" id="TIGR04532">
    <property type="entry name" value="PT_fungal_PKS"/>
    <property type="match status" value="1"/>
</dbReference>
<dbReference type="InterPro" id="IPR049551">
    <property type="entry name" value="PKS_DH_C"/>
</dbReference>
<evidence type="ECO:0000256" key="3">
    <source>
        <dbReference type="ARBA" id="ARBA00022679"/>
    </source>
</evidence>
<dbReference type="InterPro" id="IPR029058">
    <property type="entry name" value="AB_hydrolase_fold"/>
</dbReference>
<dbReference type="InterPro" id="IPR014030">
    <property type="entry name" value="Ketoacyl_synth_N"/>
</dbReference>
<dbReference type="InterPro" id="IPR042104">
    <property type="entry name" value="PKS_dehydratase_sf"/>
</dbReference>
<evidence type="ECO:0000256" key="4">
    <source>
        <dbReference type="PROSITE-ProRule" id="PRU01363"/>
    </source>
</evidence>
<feature type="region of interest" description="Disordered" evidence="5">
    <location>
        <begin position="1607"/>
        <end position="1629"/>
    </location>
</feature>
<reference evidence="9 10" key="1">
    <citation type="submission" date="2020-01" db="EMBL/GenBank/DDBJ databases">
        <title>Draft genome sequence of Aspergillus udagawae IFM 46972.</title>
        <authorList>
            <person name="Takahashi H."/>
            <person name="Yaguchi T."/>
        </authorList>
    </citation>
    <scope>NUCLEOTIDE SEQUENCE [LARGE SCALE GENOMIC DNA]</scope>
    <source>
        <strain evidence="9 10">IFM 46972</strain>
    </source>
</reference>
<evidence type="ECO:0000259" key="7">
    <source>
        <dbReference type="PROSITE" id="PS52004"/>
    </source>
</evidence>
<feature type="region of interest" description="N-terminal hotdog fold" evidence="4">
    <location>
        <begin position="1287"/>
        <end position="1420"/>
    </location>
</feature>
<dbReference type="SMART" id="SM00827">
    <property type="entry name" value="PKS_AT"/>
    <property type="match status" value="1"/>
</dbReference>
<dbReference type="Pfam" id="PF02801">
    <property type="entry name" value="Ketoacyl-synt_C"/>
    <property type="match status" value="1"/>
</dbReference>
<dbReference type="SUPFAM" id="SSF53474">
    <property type="entry name" value="alpha/beta-Hydrolases"/>
    <property type="match status" value="1"/>
</dbReference>
<gene>
    <name evidence="9" type="ORF">IFM46972_08127</name>
</gene>
<evidence type="ECO:0000256" key="5">
    <source>
        <dbReference type="SAM" id="MobiDB-lite"/>
    </source>
</evidence>
<dbReference type="SMART" id="SM00824">
    <property type="entry name" value="PKS_TE"/>
    <property type="match status" value="1"/>
</dbReference>
<keyword evidence="2" id="KW-0597">Phosphoprotein</keyword>
<dbReference type="InterPro" id="IPR003965">
    <property type="entry name" value="Fatty_acid_synthase"/>
</dbReference>
<dbReference type="Pfam" id="PF00975">
    <property type="entry name" value="Thioesterase"/>
    <property type="match status" value="1"/>
</dbReference>
<dbReference type="Gene3D" id="3.40.50.1820">
    <property type="entry name" value="alpha/beta hydrolase"/>
    <property type="match status" value="1"/>
</dbReference>
<dbReference type="InterPro" id="IPR049900">
    <property type="entry name" value="PKS_mFAS_DH"/>
</dbReference>
<dbReference type="GO" id="GO:0004315">
    <property type="term" value="F:3-oxoacyl-[acyl-carrier-protein] synthase activity"/>
    <property type="evidence" value="ECO:0007669"/>
    <property type="project" value="InterPro"/>
</dbReference>
<dbReference type="Gene3D" id="3.30.70.3290">
    <property type="match status" value="1"/>
</dbReference>
<dbReference type="Gene3D" id="3.40.47.10">
    <property type="match status" value="1"/>
</dbReference>
<name>A0A8H3PA78_9EURO</name>
<dbReference type="SUPFAM" id="SSF47336">
    <property type="entry name" value="ACP-like"/>
    <property type="match status" value="2"/>
</dbReference>
<dbReference type="PROSITE" id="PS52019">
    <property type="entry name" value="PKS_MFAS_DH"/>
    <property type="match status" value="1"/>
</dbReference>
<dbReference type="GO" id="GO:0044550">
    <property type="term" value="P:secondary metabolite biosynthetic process"/>
    <property type="evidence" value="ECO:0007669"/>
    <property type="project" value="TreeGrafter"/>
</dbReference>
<dbReference type="SUPFAM" id="SSF52151">
    <property type="entry name" value="FabD/lysophospholipase-like"/>
    <property type="match status" value="1"/>
</dbReference>
<dbReference type="InterPro" id="IPR050091">
    <property type="entry name" value="PKS_NRPS_Biosynth_Enz"/>
</dbReference>
<dbReference type="GO" id="GO:0004312">
    <property type="term" value="F:fatty acid synthase activity"/>
    <property type="evidence" value="ECO:0007669"/>
    <property type="project" value="InterPro"/>
</dbReference>
<evidence type="ECO:0000313" key="10">
    <source>
        <dbReference type="Proteomes" id="UP000465221"/>
    </source>
</evidence>
<protein>
    <submittedName>
        <fullName evidence="9">Conidial yellow pigment biosynthesis polyketide synthase</fullName>
    </submittedName>
</protein>
<dbReference type="InterPro" id="IPR014043">
    <property type="entry name" value="Acyl_transferase_dom"/>
</dbReference>
<dbReference type="Pfam" id="PF22621">
    <property type="entry name" value="CurL-like_PKS_C"/>
    <property type="match status" value="1"/>
</dbReference>
<dbReference type="EMBL" id="BLKC01000067">
    <property type="protein sequence ID" value="GFF46771.1"/>
    <property type="molecule type" value="Genomic_DNA"/>
</dbReference>
<dbReference type="Gene3D" id="3.10.129.110">
    <property type="entry name" value="Polyketide synthase dehydratase"/>
    <property type="match status" value="1"/>
</dbReference>
<feature type="active site" description="Proton donor; for dehydratase activity" evidence="4">
    <location>
        <position position="1504"/>
    </location>
</feature>
<dbReference type="PROSITE" id="PS00606">
    <property type="entry name" value="KS3_1"/>
    <property type="match status" value="1"/>
</dbReference>
<dbReference type="PROSITE" id="PS52004">
    <property type="entry name" value="KS3_2"/>
    <property type="match status" value="1"/>
</dbReference>
<dbReference type="InterPro" id="IPR014031">
    <property type="entry name" value="Ketoacyl_synth_C"/>
</dbReference>
<dbReference type="InterPro" id="IPR009081">
    <property type="entry name" value="PP-bd_ACP"/>
</dbReference>
<proteinExistence type="predicted"/>
<evidence type="ECO:0000259" key="8">
    <source>
        <dbReference type="PROSITE" id="PS52019"/>
    </source>
</evidence>
<dbReference type="PRINTS" id="PR01483">
    <property type="entry name" value="FASYNTHASE"/>
</dbReference>
<dbReference type="SUPFAM" id="SSF55048">
    <property type="entry name" value="Probable ACP-binding domain of malonyl-CoA ACP transacylase"/>
    <property type="match status" value="1"/>
</dbReference>
<dbReference type="InterPro" id="IPR016035">
    <property type="entry name" value="Acyl_Trfase/lysoPLipase"/>
</dbReference>
<dbReference type="InterPro" id="IPR001031">
    <property type="entry name" value="Thioesterase"/>
</dbReference>
<dbReference type="InterPro" id="IPR016036">
    <property type="entry name" value="Malonyl_transacylase_ACP-bd"/>
</dbReference>
<feature type="region of interest" description="C-terminal hotdog fold" evidence="4">
    <location>
        <begin position="1446"/>
        <end position="1590"/>
    </location>
</feature>
<feature type="domain" description="PKS/mFAS DH" evidence="8">
    <location>
        <begin position="1287"/>
        <end position="1590"/>
    </location>
</feature>
<dbReference type="PROSITE" id="PS00012">
    <property type="entry name" value="PHOSPHOPANTETHEINE"/>
    <property type="match status" value="1"/>
</dbReference>
<dbReference type="GO" id="GO:0006633">
    <property type="term" value="P:fatty acid biosynthetic process"/>
    <property type="evidence" value="ECO:0007669"/>
    <property type="project" value="InterPro"/>
</dbReference>
<dbReference type="InterPro" id="IPR020841">
    <property type="entry name" value="PKS_Beta-ketoAc_synthase_dom"/>
</dbReference>
<keyword evidence="1" id="KW-0596">Phosphopantetheine</keyword>
<evidence type="ECO:0000256" key="1">
    <source>
        <dbReference type="ARBA" id="ARBA00022450"/>
    </source>
</evidence>
<evidence type="ECO:0000259" key="6">
    <source>
        <dbReference type="PROSITE" id="PS50075"/>
    </source>
</evidence>
<dbReference type="InterPro" id="IPR030918">
    <property type="entry name" value="PT_fungal_PKS"/>
</dbReference>
<dbReference type="Pfam" id="PF00698">
    <property type="entry name" value="Acyl_transf_1"/>
    <property type="match status" value="1"/>
</dbReference>
<dbReference type="PANTHER" id="PTHR43775:SF37">
    <property type="entry name" value="SI:DKEY-61P9.11"/>
    <property type="match status" value="1"/>
</dbReference>
<dbReference type="SMART" id="SM00825">
    <property type="entry name" value="PKS_KS"/>
    <property type="match status" value="1"/>
</dbReference>
<dbReference type="InterPro" id="IPR016039">
    <property type="entry name" value="Thiolase-like"/>
</dbReference>
<organism evidence="9 10">
    <name type="scientific">Aspergillus udagawae</name>
    <dbReference type="NCBI Taxonomy" id="91492"/>
    <lineage>
        <taxon>Eukaryota</taxon>
        <taxon>Fungi</taxon>
        <taxon>Dikarya</taxon>
        <taxon>Ascomycota</taxon>
        <taxon>Pezizomycotina</taxon>
        <taxon>Eurotiomycetes</taxon>
        <taxon>Eurotiomycetidae</taxon>
        <taxon>Eurotiales</taxon>
        <taxon>Aspergillaceae</taxon>
        <taxon>Aspergillus</taxon>
        <taxon>Aspergillus subgen. Fumigati</taxon>
    </lineage>
</organism>
<feature type="active site" description="Proton acceptor; for dehydratase activity" evidence="4">
    <location>
        <position position="1320"/>
    </location>
</feature>
<comment type="caution">
    <text evidence="9">The sequence shown here is derived from an EMBL/GenBank/DDBJ whole genome shotgun (WGS) entry which is preliminary data.</text>
</comment>
<dbReference type="Gene3D" id="3.40.366.10">
    <property type="entry name" value="Malonyl-Coenzyme A Acyl Carrier Protein, domain 2"/>
    <property type="match status" value="3"/>
</dbReference>
<dbReference type="InterPro" id="IPR006162">
    <property type="entry name" value="Ppantetheine_attach_site"/>
</dbReference>
<dbReference type="SUPFAM" id="SSF53901">
    <property type="entry name" value="Thiolase-like"/>
    <property type="match status" value="1"/>
</dbReference>
<dbReference type="GO" id="GO:0005835">
    <property type="term" value="C:fatty acid synthase complex"/>
    <property type="evidence" value="ECO:0007669"/>
    <property type="project" value="InterPro"/>
</dbReference>
<dbReference type="CDD" id="cd00833">
    <property type="entry name" value="PKS"/>
    <property type="match status" value="1"/>
</dbReference>
<dbReference type="Pfam" id="PF00550">
    <property type="entry name" value="PP-binding"/>
    <property type="match status" value="2"/>
</dbReference>
<dbReference type="Gene3D" id="1.10.1200.10">
    <property type="entry name" value="ACP-like"/>
    <property type="match status" value="2"/>
</dbReference>
<dbReference type="Proteomes" id="UP000465221">
    <property type="component" value="Unassembled WGS sequence"/>
</dbReference>
<keyword evidence="3" id="KW-0808">Transferase</keyword>
<dbReference type="Pfam" id="PF16073">
    <property type="entry name" value="SAT"/>
    <property type="match status" value="1"/>
</dbReference>
<dbReference type="PROSITE" id="PS50075">
    <property type="entry name" value="CARRIER"/>
    <property type="match status" value="1"/>
</dbReference>
<dbReference type="Gene3D" id="3.30.70.250">
    <property type="entry name" value="Malonyl-CoA ACP transacylase, ACP-binding"/>
    <property type="match status" value="1"/>
</dbReference>
<feature type="domain" description="Carrier" evidence="6">
    <location>
        <begin position="1631"/>
        <end position="1705"/>
    </location>
</feature>
<accession>A0A8H3PA78</accession>
<sequence>MNQIPVFAGLGSDALFSERTLGTAAEDARTPEGQILLRACHGIFVKEITSVIHSQRLPSDINLEDFVEPESLIRPRACYHRNSIIQHVSLYTIQLLRYLRYSKEKPGLLLGVAGFCAGLLPCAAVATSKNVIELLARGQDFFYVALHVGIRIESYRQVMLAKDACPPDLPCSLVVDGITAQHARELLDEHNRRSPTSYVYLSAINSDTCVTLSGRGDHLRQFSQTSVPSQCKIRPTSNFSLYHSRRQLEGVRRDVLQDLRNNILLFPAPLHLLAPLFSNIDGEPIDSGQLATFEELCEKVLEMMLLEPVDWVAVEDNILAAIKQSATAGDASFEILNFGPGYGMSAARHTLPDNVKIVPVSIADPRPLPQDASGLLSPDDIAIVGMGVDLPGAPDSDTLWQNLVEGVNSCAEIPSSRFHVEDFYQKKDGRTLRTKYGNFLENLFMFDNELFGISRREAHSMDPQQRVMLQTAYRALEDAGYVPDSTPSFSRETFGCFIGNATLDYTDNLRDNIDVYYSPGTLRAFQSGRISYVFKWSGPSITLDTACSSSMVAIHQAARALQAGDCRSALVGGVNVITSPDMYLGLDRAHFLSPTGQCKPFDDSADGYCRSEGCAAFVIKKLGDAISEGDRILGVIRGIEINQSGNAHSITHPHSPTQEQLFQTLLKKTQIHPHQITVVETHGTGTQAGDPNELVSIRGALCNGRDPGNLLHFTSIKANIGHCEAASGGAALAKLLLMMRHGQIPPQISLKTLNRKIKDLGTDGSVIDRDGAIWPRPSRHPRLALLNNFGAAGSNGALILQEYSSLKAPPQNEEQCEAHSYMLGFSARSNTSLLAYKDALISYLEAPSVPSSLRDVAYTSTARRQIFDYRISVTGSTIQEIVDNLRNAEIYNLRESANPQPRAVFAFSGQGSQYLGMGRELLTAYPEFKKVVLDCERWLVSNGYPGCLNVIACKDDQEWQPQSSPLLQQSLQTAVFVLEVALARLLISLGVIPTIVLGHSLGEYAALVIAGVIDLQSGLKLVAHRAKLMMELCQLETTSMLAVNLSAETVRQHIDNSPEFHGLAISCDNSQTDCVVGGPIGQLQSLKARLSTMKTKSKILDVPMAYHTNAMDPILGQLTEVAKTLEISCPRIPVLSNVFGRLIRPGERAFTFEYFAMHCRQTVAFNAGIHELSHSGMEAEISRWVEIGPHPSLLPMVSTRLDRDTTDLLPSLRKGTPASAAIARLLCQFYQTTTTLNWRKAFDEGATLTTLPAMPFSEQEFGVYYPHESTRKDSGERDENIDSQTGCTFLSRIVQRPSETNREAIFETPIVVFKDYILGHLVCEHALCPASVYHEIALAASKWSQLDQGEEVIRTLSNVQYPAPLLYSEDSSAIVRISIKPSGDHNAGYSFTVASYNAGSDPQQQIIHCQGQLKIRSTAQAQKYAKIVPLMERQRERFLRIDQSSTQVFLRKAMYEKVFTRVVAYSELYQMVQSIRIDQDEALAVCRFPNAQGEPSRGNTVLMDVLLHVAGFVANLNIENEDVCICKEVKSATMTRELPFSDTTFEVYCSNVEIAATNVVIADAYAVDSRGVIAVFKGMVFQRVKLTRMAQALRLAVARSSHSHQSAPIKRAKLVAPEPSSPDSKPPAMLVDKQPAIRELIARTCNLDASNLAADTSLHAIGFDSLMMIELSSNLSSKLHISIDISALEECETIEDIEQLCGDMGQSGATPNSEAETVDSVAMPITPATPADKLLIASIIAETCGAHITSIKPDVELEALGIDSLMMIELEARLQSPSSPKKVSSLELSECRTVRDIERLAIIDDAKPAQLEVELSSRLSPRIRGEIQSPVPEAEKKEVSASMKMKIAAMLKLQEQPEIVHLAEDKATKSAPLFLIHDGSGICVQYHRLRPFNRTVYAIHDPKFLDPDSWSGIPAMAQSYAQLIARTTSSPYILGGWSFGGVVAFEAARVLMAGGYAVAGVVLIDSPPPINHKPLSANIIDAVTKGDRNRGGLVGETIRNLVRESFTACAGMLGAFKPEAETSTSRPIPRTFLLRSRDGFHLNTSNDSRGVENAWLQDRSEPRTSIEGWEILTKAKVPYMDIPGDHFQVFDVANIQAVSKAIAHACSELTNSSSN</sequence>
<dbReference type="Pfam" id="PF00109">
    <property type="entry name" value="ketoacyl-synt"/>
    <property type="match status" value="1"/>
</dbReference>
<evidence type="ECO:0000313" key="9">
    <source>
        <dbReference type="EMBL" id="GFF46771.1"/>
    </source>
</evidence>